<dbReference type="EMBL" id="KV425892">
    <property type="protein sequence ID" value="KZW01734.1"/>
    <property type="molecule type" value="Genomic_DNA"/>
</dbReference>
<feature type="region of interest" description="Disordered" evidence="1">
    <location>
        <begin position="51"/>
        <end position="75"/>
    </location>
</feature>
<name>A0A165P6Z6_EXIGL</name>
<gene>
    <name evidence="2" type="ORF">EXIGLDRAFT_760633</name>
</gene>
<organism evidence="2 3">
    <name type="scientific">Exidia glandulosa HHB12029</name>
    <dbReference type="NCBI Taxonomy" id="1314781"/>
    <lineage>
        <taxon>Eukaryota</taxon>
        <taxon>Fungi</taxon>
        <taxon>Dikarya</taxon>
        <taxon>Basidiomycota</taxon>
        <taxon>Agaricomycotina</taxon>
        <taxon>Agaricomycetes</taxon>
        <taxon>Auriculariales</taxon>
        <taxon>Exidiaceae</taxon>
        <taxon>Exidia</taxon>
    </lineage>
</organism>
<dbReference type="AlphaFoldDB" id="A0A165P6Z6"/>
<dbReference type="Proteomes" id="UP000077266">
    <property type="component" value="Unassembled WGS sequence"/>
</dbReference>
<sequence length="775" mass="86802">MNELIASQDDILVGSITPEGLADHMTVDCAFRPPLARPSVSVEHSSAFAGLGQATSNSVSRHEERRRQRRGRTSFSATSISLGRGNVKSARVAHPYKMSIDMRILPSLPSWCNLENRTFLYQASRFHFRPMTSVIVGTRSSPAGAARFVFKRRMLLRRLENCSLLLARVISRANTVAASIVLLPEKTGVAASLKDLANNYHIDAVHELHLLTISKCSCMTLFSGRYGSFVCRYGTGNDKSHIRASAAWWLGKLSYSYLRISSIDTDQGNLKRSPTNFKTFRNRSRNLPMGFTQEDSCGRALTNEARTWRRSAWPQGLDEAQGLRRTTLCTSKVLHDASGRGTYGNMDANDAHLRGRIFISARDPDAVHLKVLRGTLREACWRISMNERLGKYSSRKPLIYVGDYRSVKKERASLLLKLYAKIVGGDERMQARGTTKSNRRITQHSGVNLGYGNVFGWSARMCADNIVDELSQAISQFYFTERLSVLRSYIPLLRAKENELPPEILRDMPMTTMWAKQFAREQFAMLEVLFWLVWDLVPASGPVVVQLVKAAYETDLGRNQLEDEGAHILQDIESVCLVLLVETFKLEKLALVHDLVVGANDPRYSPITLASACVIFRLHTAAEMQDAMPENYEAFCHRIAFVPDSDPPMPLYQHMLMRAPRPDVDVLRRLETLLTNSALFVTSLAWSSGFALTEPNAIAFPAIVKEFLPDFGAPVRRQAFDVARVRFAVQFRPLVRMFAALARSRGGALYAHHFLNDLPSFAQVVSFDAGGCVPA</sequence>
<evidence type="ECO:0000313" key="3">
    <source>
        <dbReference type="Proteomes" id="UP000077266"/>
    </source>
</evidence>
<proteinExistence type="predicted"/>
<dbReference type="STRING" id="1314781.A0A165P6Z6"/>
<evidence type="ECO:0000256" key="1">
    <source>
        <dbReference type="SAM" id="MobiDB-lite"/>
    </source>
</evidence>
<dbReference type="OrthoDB" id="2691224at2759"/>
<reference evidence="2 3" key="1">
    <citation type="journal article" date="2016" name="Mol. Biol. Evol.">
        <title>Comparative Genomics of Early-Diverging Mushroom-Forming Fungi Provides Insights into the Origins of Lignocellulose Decay Capabilities.</title>
        <authorList>
            <person name="Nagy L.G."/>
            <person name="Riley R."/>
            <person name="Tritt A."/>
            <person name="Adam C."/>
            <person name="Daum C."/>
            <person name="Floudas D."/>
            <person name="Sun H."/>
            <person name="Yadav J.S."/>
            <person name="Pangilinan J."/>
            <person name="Larsson K.H."/>
            <person name="Matsuura K."/>
            <person name="Barry K."/>
            <person name="Labutti K."/>
            <person name="Kuo R."/>
            <person name="Ohm R.A."/>
            <person name="Bhattacharya S.S."/>
            <person name="Shirouzu T."/>
            <person name="Yoshinaga Y."/>
            <person name="Martin F.M."/>
            <person name="Grigoriev I.V."/>
            <person name="Hibbett D.S."/>
        </authorList>
    </citation>
    <scope>NUCLEOTIDE SEQUENCE [LARGE SCALE GENOMIC DNA]</scope>
    <source>
        <strain evidence="2 3">HHB12029</strain>
    </source>
</reference>
<accession>A0A165P6Z6</accession>
<protein>
    <submittedName>
        <fullName evidence="2">Uncharacterized protein</fullName>
    </submittedName>
</protein>
<dbReference type="InParanoid" id="A0A165P6Z6"/>
<evidence type="ECO:0000313" key="2">
    <source>
        <dbReference type="EMBL" id="KZW01734.1"/>
    </source>
</evidence>
<keyword evidence="3" id="KW-1185">Reference proteome</keyword>